<dbReference type="EMBL" id="BPQB01000024">
    <property type="protein sequence ID" value="GJE92119.1"/>
    <property type="molecule type" value="Genomic_DNA"/>
</dbReference>
<accession>A0A9P3GE74</accession>
<gene>
    <name evidence="2" type="ORF">PsYK624_082720</name>
</gene>
<keyword evidence="3" id="KW-1185">Reference proteome</keyword>
<evidence type="ECO:0000313" key="3">
    <source>
        <dbReference type="Proteomes" id="UP000703269"/>
    </source>
</evidence>
<reference evidence="2 3" key="1">
    <citation type="submission" date="2021-08" db="EMBL/GenBank/DDBJ databases">
        <title>Draft Genome Sequence of Phanerochaete sordida strain YK-624.</title>
        <authorList>
            <person name="Mori T."/>
            <person name="Dohra H."/>
            <person name="Suzuki T."/>
            <person name="Kawagishi H."/>
            <person name="Hirai H."/>
        </authorList>
    </citation>
    <scope>NUCLEOTIDE SEQUENCE [LARGE SCALE GENOMIC DNA]</scope>
    <source>
        <strain evidence="2 3">YK-624</strain>
    </source>
</reference>
<evidence type="ECO:0000256" key="1">
    <source>
        <dbReference type="SAM" id="SignalP"/>
    </source>
</evidence>
<keyword evidence="1" id="KW-0732">Signal</keyword>
<dbReference type="OrthoDB" id="2783307at2759"/>
<evidence type="ECO:0000313" key="2">
    <source>
        <dbReference type="EMBL" id="GJE92119.1"/>
    </source>
</evidence>
<feature type="signal peptide" evidence="1">
    <location>
        <begin position="1"/>
        <end position="22"/>
    </location>
</feature>
<sequence>MLKSTALTVLATALLTAPFAAAQCPSDFARLCCSNTFAFSQDEADLNACGIPTPSDPDFEEVATQCVMFNGTACPPNTDDLCCVKSYTCDKFNGPVGVSCGPD</sequence>
<feature type="chain" id="PRO_5040279544" description="Hydrophobin" evidence="1">
    <location>
        <begin position="23"/>
        <end position="103"/>
    </location>
</feature>
<organism evidence="2 3">
    <name type="scientific">Phanerochaete sordida</name>
    <dbReference type="NCBI Taxonomy" id="48140"/>
    <lineage>
        <taxon>Eukaryota</taxon>
        <taxon>Fungi</taxon>
        <taxon>Dikarya</taxon>
        <taxon>Basidiomycota</taxon>
        <taxon>Agaricomycotina</taxon>
        <taxon>Agaricomycetes</taxon>
        <taxon>Polyporales</taxon>
        <taxon>Phanerochaetaceae</taxon>
        <taxon>Phanerochaete</taxon>
    </lineage>
</organism>
<evidence type="ECO:0008006" key="4">
    <source>
        <dbReference type="Google" id="ProtNLM"/>
    </source>
</evidence>
<dbReference type="Proteomes" id="UP000703269">
    <property type="component" value="Unassembled WGS sequence"/>
</dbReference>
<proteinExistence type="predicted"/>
<dbReference type="AlphaFoldDB" id="A0A9P3GE74"/>
<protein>
    <recommendedName>
        <fullName evidence="4">Hydrophobin</fullName>
    </recommendedName>
</protein>
<comment type="caution">
    <text evidence="2">The sequence shown here is derived from an EMBL/GenBank/DDBJ whole genome shotgun (WGS) entry which is preliminary data.</text>
</comment>
<name>A0A9P3GE74_9APHY</name>